<dbReference type="AlphaFoldDB" id="A0A557SZ79"/>
<dbReference type="RefSeq" id="WP_144728425.1">
    <property type="nucleotide sequence ID" value="NZ_ML675578.1"/>
</dbReference>
<dbReference type="EMBL" id="VOAH01000001">
    <property type="protein sequence ID" value="TVP41896.1"/>
    <property type="molecule type" value="Genomic_DNA"/>
</dbReference>
<dbReference type="OrthoDB" id="9507at2157"/>
<name>A0A557SZ79_9ARCH</name>
<protein>
    <submittedName>
        <fullName evidence="2">Uncharacterized protein</fullName>
    </submittedName>
</protein>
<feature type="region of interest" description="Disordered" evidence="1">
    <location>
        <begin position="84"/>
        <end position="135"/>
    </location>
</feature>
<feature type="compositionally biased region" description="Basic and acidic residues" evidence="1">
    <location>
        <begin position="86"/>
        <end position="101"/>
    </location>
</feature>
<evidence type="ECO:0000313" key="3">
    <source>
        <dbReference type="Proteomes" id="UP000315289"/>
    </source>
</evidence>
<evidence type="ECO:0000313" key="2">
    <source>
        <dbReference type="EMBL" id="TVP41896.1"/>
    </source>
</evidence>
<reference evidence="2 3" key="1">
    <citation type="journal article" date="2019" name="Front. Microbiol.">
        <title>Ammonia Oxidation by the Arctic Terrestrial Thaumarchaeote Candidatus Nitrosocosmicus arcticus Is Stimulated by Increasing Temperatures.</title>
        <authorList>
            <person name="Alves R.J.E."/>
            <person name="Kerou M."/>
            <person name="Zappe A."/>
            <person name="Bittner R."/>
            <person name="Abby S.S."/>
            <person name="Schmidt H.A."/>
            <person name="Pfeifer K."/>
            <person name="Schleper C."/>
        </authorList>
    </citation>
    <scope>NUCLEOTIDE SEQUENCE [LARGE SCALE GENOMIC DNA]</scope>
    <source>
        <strain evidence="2 3">Kfb</strain>
    </source>
</reference>
<keyword evidence="3" id="KW-1185">Reference proteome</keyword>
<gene>
    <name evidence="2" type="ORF">NARC_10302</name>
</gene>
<accession>A0A557SZ79</accession>
<proteinExistence type="predicted"/>
<organism evidence="2 3">
    <name type="scientific">Candidatus Nitrosocosmicus arcticus</name>
    <dbReference type="NCBI Taxonomy" id="2035267"/>
    <lineage>
        <taxon>Archaea</taxon>
        <taxon>Nitrososphaerota</taxon>
        <taxon>Nitrososphaeria</taxon>
        <taxon>Nitrososphaerales</taxon>
        <taxon>Nitrososphaeraceae</taxon>
        <taxon>Candidatus Nitrosocosmicus</taxon>
    </lineage>
</organism>
<feature type="compositionally biased region" description="Polar residues" evidence="1">
    <location>
        <begin position="103"/>
        <end position="135"/>
    </location>
</feature>
<dbReference type="Proteomes" id="UP000315289">
    <property type="component" value="Unassembled WGS sequence"/>
</dbReference>
<evidence type="ECO:0000256" key="1">
    <source>
        <dbReference type="SAM" id="MobiDB-lite"/>
    </source>
</evidence>
<sequence length="236" mass="26217">MSNANNDGSNFEWKDNSIDWKDILKKEARGHDKGDDLGEVQELGHNFVVTEKGRISKHKFYLPKHLVKGYDGETLWFNISQEDAEDNFKKDRPPKEGEYSRYESASVTQQPSESNSASINQGDNNSRSPTGNINLNERVPLIERGRQVSSSNANSTNSTTAVENWDSIIHKGVRTVDGLAIGSVTAANADSIIVTSEGAREEYSIPKNEVESFNGSEVVLNISNDRVSQFKVKVPR</sequence>
<comment type="caution">
    <text evidence="2">The sequence shown here is derived from an EMBL/GenBank/DDBJ whole genome shotgun (WGS) entry which is preliminary data.</text>
</comment>